<feature type="region of interest" description="Disordered" evidence="1">
    <location>
        <begin position="93"/>
        <end position="130"/>
    </location>
</feature>
<evidence type="ECO:0000313" key="3">
    <source>
        <dbReference type="Proteomes" id="UP000886653"/>
    </source>
</evidence>
<evidence type="ECO:0000313" key="2">
    <source>
        <dbReference type="EMBL" id="KAG0141363.1"/>
    </source>
</evidence>
<evidence type="ECO:0000256" key="1">
    <source>
        <dbReference type="SAM" id="MobiDB-lite"/>
    </source>
</evidence>
<organism evidence="2 3">
    <name type="scientific">Cronartium quercuum f. sp. fusiforme G11</name>
    <dbReference type="NCBI Taxonomy" id="708437"/>
    <lineage>
        <taxon>Eukaryota</taxon>
        <taxon>Fungi</taxon>
        <taxon>Dikarya</taxon>
        <taxon>Basidiomycota</taxon>
        <taxon>Pucciniomycotina</taxon>
        <taxon>Pucciniomycetes</taxon>
        <taxon>Pucciniales</taxon>
        <taxon>Coleosporiaceae</taxon>
        <taxon>Cronartium</taxon>
    </lineage>
</organism>
<dbReference type="EMBL" id="MU167389">
    <property type="protein sequence ID" value="KAG0141363.1"/>
    <property type="molecule type" value="Genomic_DNA"/>
</dbReference>
<gene>
    <name evidence="2" type="ORF">CROQUDRAFT_98862</name>
</gene>
<protein>
    <submittedName>
        <fullName evidence="2">Uncharacterized protein</fullName>
    </submittedName>
</protein>
<dbReference type="AlphaFoldDB" id="A0A9P6NC85"/>
<accession>A0A9P6NC85</accession>
<dbReference type="Proteomes" id="UP000886653">
    <property type="component" value="Unassembled WGS sequence"/>
</dbReference>
<name>A0A9P6NC85_9BASI</name>
<sequence length="207" mass="22175">MTRQLRLGVPAHRWAMSIQLRSTGQTAEKKLVDALLGELLLSPQMDLFAVSEATQTHSSGPGSMFIKTNCAFCDALLGCAEPGFISSTTRSEISENAQESGSMEIPLATPSHTDKEHTGGSYAERATPSVSSHGKSQFGFISAHFGACTDRDGSDDHASFVSCQPLFKVDEVYNVKVDAIHEGNLASGFSREEACGYTTGAYLGEWT</sequence>
<keyword evidence="3" id="KW-1185">Reference proteome</keyword>
<proteinExistence type="predicted"/>
<comment type="caution">
    <text evidence="2">The sequence shown here is derived from an EMBL/GenBank/DDBJ whole genome shotgun (WGS) entry which is preliminary data.</text>
</comment>
<reference evidence="2" key="1">
    <citation type="submission" date="2013-11" db="EMBL/GenBank/DDBJ databases">
        <title>Genome sequence of the fusiform rust pathogen reveals effectors for host alternation and coevolution with pine.</title>
        <authorList>
            <consortium name="DOE Joint Genome Institute"/>
            <person name="Smith K."/>
            <person name="Pendleton A."/>
            <person name="Kubisiak T."/>
            <person name="Anderson C."/>
            <person name="Salamov A."/>
            <person name="Aerts A."/>
            <person name="Riley R."/>
            <person name="Clum A."/>
            <person name="Lindquist E."/>
            <person name="Ence D."/>
            <person name="Campbell M."/>
            <person name="Kronenberg Z."/>
            <person name="Feau N."/>
            <person name="Dhillon B."/>
            <person name="Hamelin R."/>
            <person name="Burleigh J."/>
            <person name="Smith J."/>
            <person name="Yandell M."/>
            <person name="Nelson C."/>
            <person name="Grigoriev I."/>
            <person name="Davis J."/>
        </authorList>
    </citation>
    <scope>NUCLEOTIDE SEQUENCE</scope>
    <source>
        <strain evidence="2">G11</strain>
    </source>
</reference>